<dbReference type="PANTHER" id="PTHR23130:SF195">
    <property type="entry name" value="CYTOCHROME B561 AND DOMON DOMAIN-CONTAINING PROTEIN"/>
    <property type="match status" value="1"/>
</dbReference>
<evidence type="ECO:0000313" key="3">
    <source>
        <dbReference type="Proteomes" id="UP000298416"/>
    </source>
</evidence>
<evidence type="ECO:0000313" key="2">
    <source>
        <dbReference type="EMBL" id="KAG6387525.1"/>
    </source>
</evidence>
<keyword evidence="3" id="KW-1185">Reference proteome</keyword>
<proteinExistence type="predicted"/>
<dbReference type="Proteomes" id="UP000298416">
    <property type="component" value="Unassembled WGS sequence"/>
</dbReference>
<evidence type="ECO:0000259" key="1">
    <source>
        <dbReference type="Pfam" id="PF04526"/>
    </source>
</evidence>
<name>A0A8X8W3H8_SALSN</name>
<sequence length="260" mass="28108">MYTEPVSCPLPQMTAAAPTDLHHDPSRSSLPVVVAIPPPPAIISLSCDSNFGYDSMELIVVDNDEEEKNVIHSSVDVSRPIYGSKDGIDDPCNVVFTCREPIHVVEHNRLDITMLSNKIDSFLLKEDEDGSIEDMKKPDGAMAVKTYNITSYAPLKESKVWFDVKDSSAEASSGGAIMLFATVVLPEKGMTVLNHVWQVEGSVSGGVPAKHEFQPANLNVEGSLDLLKGHNNASTDGDSKLKKRNVSSFSGNFVSELCGS</sequence>
<dbReference type="Pfam" id="PF04526">
    <property type="entry name" value="DUF568"/>
    <property type="match status" value="1"/>
</dbReference>
<gene>
    <name evidence="2" type="ORF">SASPL_152717</name>
</gene>
<dbReference type="PANTHER" id="PTHR23130">
    <property type="entry name" value="CYTOCHROME B561 AND DOMON DOMAIN-CONTAINING PROTEIN"/>
    <property type="match status" value="1"/>
</dbReference>
<dbReference type="InterPro" id="IPR045265">
    <property type="entry name" value="AIR12_DOMON"/>
</dbReference>
<organism evidence="2">
    <name type="scientific">Salvia splendens</name>
    <name type="common">Scarlet sage</name>
    <dbReference type="NCBI Taxonomy" id="180675"/>
    <lineage>
        <taxon>Eukaryota</taxon>
        <taxon>Viridiplantae</taxon>
        <taxon>Streptophyta</taxon>
        <taxon>Embryophyta</taxon>
        <taxon>Tracheophyta</taxon>
        <taxon>Spermatophyta</taxon>
        <taxon>Magnoliopsida</taxon>
        <taxon>eudicotyledons</taxon>
        <taxon>Gunneridae</taxon>
        <taxon>Pentapetalae</taxon>
        <taxon>asterids</taxon>
        <taxon>lamiids</taxon>
        <taxon>Lamiales</taxon>
        <taxon>Lamiaceae</taxon>
        <taxon>Nepetoideae</taxon>
        <taxon>Mentheae</taxon>
        <taxon>Salviinae</taxon>
        <taxon>Salvia</taxon>
        <taxon>Salvia subgen. Calosphace</taxon>
        <taxon>core Calosphace</taxon>
    </lineage>
</organism>
<protein>
    <recommendedName>
        <fullName evidence="1">AIR12 DOMON domain-containing protein</fullName>
    </recommendedName>
</protein>
<reference evidence="2" key="1">
    <citation type="submission" date="2018-01" db="EMBL/GenBank/DDBJ databases">
        <authorList>
            <person name="Mao J.F."/>
        </authorList>
    </citation>
    <scope>NUCLEOTIDE SEQUENCE</scope>
    <source>
        <strain evidence="2">Huo1</strain>
        <tissue evidence="2">Leaf</tissue>
    </source>
</reference>
<accession>A0A8X8W3H8</accession>
<reference evidence="2" key="2">
    <citation type="submission" date="2020-08" db="EMBL/GenBank/DDBJ databases">
        <title>Plant Genome Project.</title>
        <authorList>
            <person name="Zhang R.-G."/>
        </authorList>
    </citation>
    <scope>NUCLEOTIDE SEQUENCE</scope>
    <source>
        <strain evidence="2">Huo1</strain>
        <tissue evidence="2">Leaf</tissue>
    </source>
</reference>
<comment type="caution">
    <text evidence="2">The sequence shown here is derived from an EMBL/GenBank/DDBJ whole genome shotgun (WGS) entry which is preliminary data.</text>
</comment>
<feature type="domain" description="AIR12 DOMON" evidence="1">
    <location>
        <begin position="136"/>
        <end position="226"/>
    </location>
</feature>
<dbReference type="EMBL" id="PNBA02000021">
    <property type="protein sequence ID" value="KAG6387525.1"/>
    <property type="molecule type" value="Genomic_DNA"/>
</dbReference>
<dbReference type="AlphaFoldDB" id="A0A8X8W3H8"/>